<protein>
    <recommendedName>
        <fullName evidence="4">Lipoprotein</fullName>
    </recommendedName>
</protein>
<evidence type="ECO:0008006" key="4">
    <source>
        <dbReference type="Google" id="ProtNLM"/>
    </source>
</evidence>
<gene>
    <name evidence="2" type="ORF">F0344_03310</name>
</gene>
<dbReference type="EMBL" id="CP045702">
    <property type="protein sequence ID" value="QNE73764.1"/>
    <property type="molecule type" value="Genomic_DNA"/>
</dbReference>
<dbReference type="KEGG" id="sfiy:F0344_03310"/>
<dbReference type="Proteomes" id="UP000515307">
    <property type="component" value="Chromosome"/>
</dbReference>
<evidence type="ECO:0000313" key="2">
    <source>
        <dbReference type="EMBL" id="QNE73764.1"/>
    </source>
</evidence>
<organism evidence="2 3">
    <name type="scientific">Streptomyces finlayi</name>
    <dbReference type="NCBI Taxonomy" id="67296"/>
    <lineage>
        <taxon>Bacteria</taxon>
        <taxon>Bacillati</taxon>
        <taxon>Actinomycetota</taxon>
        <taxon>Actinomycetes</taxon>
        <taxon>Kitasatosporales</taxon>
        <taxon>Streptomycetaceae</taxon>
        <taxon>Streptomyces</taxon>
    </lineage>
</organism>
<evidence type="ECO:0000256" key="1">
    <source>
        <dbReference type="SAM" id="SignalP"/>
    </source>
</evidence>
<evidence type="ECO:0000313" key="3">
    <source>
        <dbReference type="Proteomes" id="UP000515307"/>
    </source>
</evidence>
<name>A0A7G7BEJ9_9ACTN</name>
<feature type="signal peptide" evidence="1">
    <location>
        <begin position="1"/>
        <end position="27"/>
    </location>
</feature>
<sequence>MNTRSAHWTRLFAALCAVLLLTSCANADADDPSVADGRTARWGKGMGASEASAFMKVKVPEGAEEVKGAVQVNPQEDIYLLSFVTDEKSAVGIAEGLRPEKPLRTRNHDLPPATELFGHLGLPEPQTQKGARWAGVCPPCVGDKRRGGVGWIEIHVLELDADSTRVYMQAF</sequence>
<feature type="chain" id="PRO_5039029297" description="Lipoprotein" evidence="1">
    <location>
        <begin position="28"/>
        <end position="171"/>
    </location>
</feature>
<dbReference type="PROSITE" id="PS51257">
    <property type="entry name" value="PROKAR_LIPOPROTEIN"/>
    <property type="match status" value="1"/>
</dbReference>
<accession>A0A7G7BEJ9</accession>
<keyword evidence="3" id="KW-1185">Reference proteome</keyword>
<reference evidence="3" key="1">
    <citation type="submission" date="2019-10" db="EMBL/GenBank/DDBJ databases">
        <title>Antimicrobial potential of Antarctic Bacteria.</title>
        <authorList>
            <person name="Benaud N."/>
            <person name="Edwards R.J."/>
            <person name="Ferrari B.C."/>
        </authorList>
    </citation>
    <scope>NUCLEOTIDE SEQUENCE [LARGE SCALE GENOMIC DNA]</scope>
    <source>
        <strain evidence="3">NBSH44</strain>
    </source>
</reference>
<proteinExistence type="predicted"/>
<keyword evidence="1" id="KW-0732">Signal</keyword>
<dbReference type="AlphaFoldDB" id="A0A7G7BEJ9"/>